<feature type="transmembrane region" description="Helical" evidence="7">
    <location>
        <begin position="36"/>
        <end position="53"/>
    </location>
</feature>
<name>A0A8D8MVT5_CULPI</name>
<feature type="transmembrane region" description="Helical" evidence="7">
    <location>
        <begin position="704"/>
        <end position="721"/>
    </location>
</feature>
<organism evidence="8">
    <name type="scientific">Culex pipiens</name>
    <name type="common">House mosquito</name>
    <dbReference type="NCBI Taxonomy" id="7175"/>
    <lineage>
        <taxon>Eukaryota</taxon>
        <taxon>Metazoa</taxon>
        <taxon>Ecdysozoa</taxon>
        <taxon>Arthropoda</taxon>
        <taxon>Hexapoda</taxon>
        <taxon>Insecta</taxon>
        <taxon>Pterygota</taxon>
        <taxon>Neoptera</taxon>
        <taxon>Endopterygota</taxon>
        <taxon>Diptera</taxon>
        <taxon>Nematocera</taxon>
        <taxon>Culicoidea</taxon>
        <taxon>Culicidae</taxon>
        <taxon>Culicinae</taxon>
        <taxon>Culicini</taxon>
        <taxon>Culex</taxon>
        <taxon>Culex</taxon>
    </lineage>
</organism>
<proteinExistence type="inferred from homology"/>
<feature type="transmembrane region" description="Helical" evidence="7">
    <location>
        <begin position="59"/>
        <end position="76"/>
    </location>
</feature>
<feature type="transmembrane region" description="Helical" evidence="7">
    <location>
        <begin position="136"/>
        <end position="159"/>
    </location>
</feature>
<comment type="similarity">
    <text evidence="2">Belongs to the autoinducer-2 exporter (AI-2E) (TC 2.A.86) family.</text>
</comment>
<keyword evidence="3 7" id="KW-0812">Transmembrane</keyword>
<evidence type="ECO:0000256" key="7">
    <source>
        <dbReference type="SAM" id="Phobius"/>
    </source>
</evidence>
<dbReference type="GO" id="GO:0016020">
    <property type="term" value="C:membrane"/>
    <property type="evidence" value="ECO:0007669"/>
    <property type="project" value="UniProtKB-SubCell"/>
</dbReference>
<evidence type="ECO:0000256" key="3">
    <source>
        <dbReference type="ARBA" id="ARBA00022692"/>
    </source>
</evidence>
<evidence type="ECO:0000256" key="2">
    <source>
        <dbReference type="ARBA" id="ARBA00009773"/>
    </source>
</evidence>
<evidence type="ECO:0000313" key="8">
    <source>
        <dbReference type="EMBL" id="CAG6541945.1"/>
    </source>
</evidence>
<feature type="transmembrane region" description="Helical" evidence="7">
    <location>
        <begin position="206"/>
        <end position="239"/>
    </location>
</feature>
<feature type="transmembrane region" description="Helical" evidence="7">
    <location>
        <begin position="792"/>
        <end position="812"/>
    </location>
</feature>
<sequence length="941" mass="104819">MSTRPSPAPFKRSFDGLFNAWLVLRSQGHEKPLRNALYNVMMVAVVGVVIGVILVLAPFFKPLLWAFLFGAVLFPAKKRLAEALNGWIERIEKDDQYLVLGVLGAPIQGVYSLGHYLTEWLMGHLKILGIGITSLISLRVIVWLAPTEVFLTLWNLVVWQHSLFRAVLSSLTLQMLAVIVVLYIASVYILWQPQLSTPFLLVGQMLWVLIVAYGCSFLGALQVPVFLGLLTYGAIGLIYNMRKDEKNVRFIDKWHSLLDVTSYRLDEGRVEITSPVNGGDDTVNASRIEEIKAKMVLDVTTTPQLSSTMNDTRNTSTTANATDTLNKTTPDALESDSYFRILFYACGATLIWMHTWILFLGIIPVSLHLIVRVAEMLGIIPYFSTIIQTYWELLKSWLFPRHSALLPLCLPGILRVNGNIHRYVCAKLRSYIDDISSVVMIGFLSVLVMLVSVFAFTQIYSETIAVAQLGSNLVNRTLTHRPELIEMLPIDMQSMDDILDNAYKYGRSHIEQYVDDIFNDTDPTQAKKLKCQILSVWDRIIQSWMDRNNGDGLVGPRVTSQSIQATIDEIFINPITKAGIIGFVKSNIGMLLEVADSLWMLLRTNLTLLASAIGTLVSVILGGGHAVLKFLFHTIIFFTTLFYLLQSSQDRYAPTGVTINNSWGPRIIQALEDSISSVVVATLKLALFHGLFTWLTHTIVGAHIVYLPAVLASILAAAPFLETYWCSVPAFLDLWLSQDRFWLGAFLVLVHFIVPSNFNPIIHSEIKGGGHPYLTGLSIAGGMYLFGLEGALLGPLLLCLLVVLFEVTMSAIRDSPITPQTRSPKSRPRQTHTRSSPARSLHPVPAECPGGRVQSLNLPELRRGQPAGVQPGPNQHPGQNLVPEPAGARSPREAGSRRRWRTTSRWRTFCVFWRGESERAGTVSTSDEMILVAGLILRLCK</sequence>
<feature type="transmembrane region" description="Helical" evidence="7">
    <location>
        <begin position="600"/>
        <end position="620"/>
    </location>
</feature>
<dbReference type="EMBL" id="HBUE01332373">
    <property type="protein sequence ID" value="CAG6594029.1"/>
    <property type="molecule type" value="Transcribed_RNA"/>
</dbReference>
<feature type="transmembrane region" description="Helical" evidence="7">
    <location>
        <begin position="741"/>
        <end position="758"/>
    </location>
</feature>
<dbReference type="InterPro" id="IPR002549">
    <property type="entry name" value="AI-2E-like"/>
</dbReference>
<feature type="transmembrane region" description="Helical" evidence="7">
    <location>
        <begin position="437"/>
        <end position="460"/>
    </location>
</feature>
<protein>
    <submittedName>
        <fullName evidence="8">Transmembrane protein 245</fullName>
    </submittedName>
</protein>
<evidence type="ECO:0000256" key="1">
    <source>
        <dbReference type="ARBA" id="ARBA00004141"/>
    </source>
</evidence>
<evidence type="ECO:0000256" key="4">
    <source>
        <dbReference type="ARBA" id="ARBA00022989"/>
    </source>
</evidence>
<dbReference type="PANTHER" id="PTHR21716:SF4">
    <property type="entry name" value="TRANSMEMBRANE PROTEIN 245"/>
    <property type="match status" value="1"/>
</dbReference>
<feature type="transmembrane region" description="Helical" evidence="7">
    <location>
        <begin position="97"/>
        <end position="116"/>
    </location>
</feature>
<evidence type="ECO:0000256" key="5">
    <source>
        <dbReference type="ARBA" id="ARBA00023136"/>
    </source>
</evidence>
<comment type="subcellular location">
    <subcellularLocation>
        <location evidence="1">Membrane</location>
        <topology evidence="1">Multi-pass membrane protein</topology>
    </subcellularLocation>
</comment>
<keyword evidence="4 7" id="KW-1133">Transmembrane helix</keyword>
<keyword evidence="5 7" id="KW-0472">Membrane</keyword>
<dbReference type="PANTHER" id="PTHR21716">
    <property type="entry name" value="TRANSMEMBRANE PROTEIN"/>
    <property type="match status" value="1"/>
</dbReference>
<dbReference type="AlphaFoldDB" id="A0A8D8MVT5"/>
<feature type="transmembrane region" description="Helical" evidence="7">
    <location>
        <begin position="171"/>
        <end position="191"/>
    </location>
</feature>
<feature type="transmembrane region" description="Helical" evidence="7">
    <location>
        <begin position="341"/>
        <end position="363"/>
    </location>
</feature>
<reference evidence="8" key="1">
    <citation type="submission" date="2021-05" db="EMBL/GenBank/DDBJ databases">
        <authorList>
            <person name="Alioto T."/>
            <person name="Alioto T."/>
            <person name="Gomez Garrido J."/>
        </authorList>
    </citation>
    <scope>NUCLEOTIDE SEQUENCE</scope>
</reference>
<accession>A0A8D8MVT5</accession>
<feature type="region of interest" description="Disordered" evidence="6">
    <location>
        <begin position="815"/>
        <end position="899"/>
    </location>
</feature>
<evidence type="ECO:0000256" key="6">
    <source>
        <dbReference type="SAM" id="MobiDB-lite"/>
    </source>
</evidence>
<dbReference type="EMBL" id="HBUE01225648">
    <property type="protein sequence ID" value="CAG6541945.1"/>
    <property type="molecule type" value="Transcribed_RNA"/>
</dbReference>